<feature type="chain" id="PRO_5013207087" description="Transferrin-binding protein B C-lobe/N-lobe beta barrel domain-containing protein" evidence="2">
    <location>
        <begin position="21"/>
        <end position="336"/>
    </location>
</feature>
<evidence type="ECO:0000256" key="2">
    <source>
        <dbReference type="SAM" id="SignalP"/>
    </source>
</evidence>
<gene>
    <name evidence="3" type="ORF">SAMN05660772_02306</name>
</gene>
<evidence type="ECO:0000256" key="1">
    <source>
        <dbReference type="SAM" id="MobiDB-lite"/>
    </source>
</evidence>
<dbReference type="RefSeq" id="WP_084256989.1">
    <property type="nucleotide sequence ID" value="NZ_FWWV01000015.1"/>
</dbReference>
<keyword evidence="2" id="KW-0732">Signal</keyword>
<reference evidence="4" key="1">
    <citation type="submission" date="2017-04" db="EMBL/GenBank/DDBJ databases">
        <authorList>
            <person name="Varghese N."/>
            <person name="Submissions S."/>
        </authorList>
    </citation>
    <scope>NUCLEOTIDE SEQUENCE [LARGE SCALE GENOMIC DNA]</scope>
    <source>
        <strain evidence="4">DSM 23072</strain>
    </source>
</reference>
<evidence type="ECO:0000313" key="3">
    <source>
        <dbReference type="EMBL" id="SMB84551.1"/>
    </source>
</evidence>
<organism evidence="3 4">
    <name type="scientific">Pasteurella testudinis DSM 23072</name>
    <dbReference type="NCBI Taxonomy" id="1122938"/>
    <lineage>
        <taxon>Bacteria</taxon>
        <taxon>Pseudomonadati</taxon>
        <taxon>Pseudomonadota</taxon>
        <taxon>Gammaproteobacteria</taxon>
        <taxon>Pasteurellales</taxon>
        <taxon>Pasteurellaceae</taxon>
        <taxon>Pasteurella</taxon>
    </lineage>
</organism>
<keyword evidence="4" id="KW-1185">Reference proteome</keyword>
<accession>A0A1W1UUQ6</accession>
<feature type="region of interest" description="Disordered" evidence="1">
    <location>
        <begin position="68"/>
        <end position="121"/>
    </location>
</feature>
<proteinExistence type="predicted"/>
<evidence type="ECO:0000313" key="4">
    <source>
        <dbReference type="Proteomes" id="UP000192408"/>
    </source>
</evidence>
<dbReference type="PROSITE" id="PS51257">
    <property type="entry name" value="PROKAR_LIPOPROTEIN"/>
    <property type="match status" value="1"/>
</dbReference>
<protein>
    <recommendedName>
        <fullName evidence="5">Transferrin-binding protein B C-lobe/N-lobe beta barrel domain-containing protein</fullName>
    </recommendedName>
</protein>
<feature type="compositionally biased region" description="Polar residues" evidence="1">
    <location>
        <begin position="74"/>
        <end position="92"/>
    </location>
</feature>
<sequence>MMKNIYNKTAIALFLSVLLAACSGGGGSSGSTPTSVAANIVAQPTEKNKENSTANSALLAELKEKEALQKAADNKQSGGDTLSENNGVNQPQPEVVADKDKQNDQPDVTPPKNNNEDIKSYGGVLTSTYSERNDNAWNDAVGIKPEYKITFNKDSGTVTTLFVQDKNGQETILPLGKIGYYGNLTFTSDVINPQSVTGEKMKAQITDFVYYGEKDNKNPDASMNYEGKVFYSVEMEAAKQANLDLTYNAADKKIAGRIIGGELNMEVKSEVLSDGIIQAKATPTTGHQNPEIGAANLDGAFLGDGKYIAGTIKSSDTTDSTRAWGGVFGAEGTPRP</sequence>
<dbReference type="AlphaFoldDB" id="A0A1W1UUQ6"/>
<feature type="signal peptide" evidence="2">
    <location>
        <begin position="1"/>
        <end position="20"/>
    </location>
</feature>
<dbReference type="Proteomes" id="UP000192408">
    <property type="component" value="Unassembled WGS sequence"/>
</dbReference>
<dbReference type="EMBL" id="FWWV01000015">
    <property type="protein sequence ID" value="SMB84551.1"/>
    <property type="molecule type" value="Genomic_DNA"/>
</dbReference>
<evidence type="ECO:0008006" key="5">
    <source>
        <dbReference type="Google" id="ProtNLM"/>
    </source>
</evidence>
<name>A0A1W1UUQ6_9PAST</name>